<dbReference type="Proteomes" id="UP000257109">
    <property type="component" value="Unassembled WGS sequence"/>
</dbReference>
<evidence type="ECO:0000313" key="2">
    <source>
        <dbReference type="EMBL" id="RDX94914.1"/>
    </source>
</evidence>
<organism evidence="2 3">
    <name type="scientific">Mucuna pruriens</name>
    <name type="common">Velvet bean</name>
    <name type="synonym">Dolichos pruriens</name>
    <dbReference type="NCBI Taxonomy" id="157652"/>
    <lineage>
        <taxon>Eukaryota</taxon>
        <taxon>Viridiplantae</taxon>
        <taxon>Streptophyta</taxon>
        <taxon>Embryophyta</taxon>
        <taxon>Tracheophyta</taxon>
        <taxon>Spermatophyta</taxon>
        <taxon>Magnoliopsida</taxon>
        <taxon>eudicotyledons</taxon>
        <taxon>Gunneridae</taxon>
        <taxon>Pentapetalae</taxon>
        <taxon>rosids</taxon>
        <taxon>fabids</taxon>
        <taxon>Fabales</taxon>
        <taxon>Fabaceae</taxon>
        <taxon>Papilionoideae</taxon>
        <taxon>50 kb inversion clade</taxon>
        <taxon>NPAAA clade</taxon>
        <taxon>indigoferoid/millettioid clade</taxon>
        <taxon>Phaseoleae</taxon>
        <taxon>Mucuna</taxon>
    </lineage>
</organism>
<reference evidence="2" key="1">
    <citation type="submission" date="2018-05" db="EMBL/GenBank/DDBJ databases">
        <title>Draft genome of Mucuna pruriens seed.</title>
        <authorList>
            <person name="Nnadi N.E."/>
            <person name="Vos R."/>
            <person name="Hasami M.H."/>
            <person name="Devisetty U.K."/>
            <person name="Aguiy J.C."/>
        </authorList>
    </citation>
    <scope>NUCLEOTIDE SEQUENCE [LARGE SCALE GENOMIC DNA]</scope>
    <source>
        <strain evidence="2">JCA_2017</strain>
    </source>
</reference>
<proteinExistence type="predicted"/>
<feature type="region of interest" description="Disordered" evidence="1">
    <location>
        <begin position="255"/>
        <end position="281"/>
    </location>
</feature>
<gene>
    <name evidence="2" type="primary">pol</name>
    <name evidence="2" type="ORF">CR513_22640</name>
</gene>
<feature type="compositionally biased region" description="Polar residues" evidence="1">
    <location>
        <begin position="255"/>
        <end position="273"/>
    </location>
</feature>
<dbReference type="InterPro" id="IPR043128">
    <property type="entry name" value="Rev_trsase/Diguanyl_cyclase"/>
</dbReference>
<dbReference type="PANTHER" id="PTHR33067:SF15">
    <property type="entry name" value="RNA-DIRECTED DNA POLYMERASE"/>
    <property type="match status" value="1"/>
</dbReference>
<protein>
    <submittedName>
        <fullName evidence="2">Retrovirus-related Pol polyprotein from transposon 17.6</fullName>
    </submittedName>
</protein>
<feature type="non-terminal residue" evidence="2">
    <location>
        <position position="1"/>
    </location>
</feature>
<dbReference type="EMBL" id="QJKJ01004253">
    <property type="protein sequence ID" value="RDX94914.1"/>
    <property type="molecule type" value="Genomic_DNA"/>
</dbReference>
<dbReference type="AlphaFoldDB" id="A0A371GWI7"/>
<dbReference type="Gene3D" id="2.40.70.10">
    <property type="entry name" value="Acid Proteases"/>
    <property type="match status" value="1"/>
</dbReference>
<dbReference type="InterPro" id="IPR021109">
    <property type="entry name" value="Peptidase_aspartic_dom_sf"/>
</dbReference>
<comment type="caution">
    <text evidence="2">The sequence shown here is derived from an EMBL/GenBank/DDBJ whole genome shotgun (WGS) entry which is preliminary data.</text>
</comment>
<keyword evidence="3" id="KW-1185">Reference proteome</keyword>
<dbReference type="InterPro" id="IPR043502">
    <property type="entry name" value="DNA/RNA_pol_sf"/>
</dbReference>
<accession>A0A371GWI7</accession>
<dbReference type="FunFam" id="3.30.70.270:FF:000020">
    <property type="entry name" value="Transposon Tf2-6 polyprotein-like Protein"/>
    <property type="match status" value="1"/>
</dbReference>
<evidence type="ECO:0000313" key="3">
    <source>
        <dbReference type="Proteomes" id="UP000257109"/>
    </source>
</evidence>
<dbReference type="Gene3D" id="3.30.70.270">
    <property type="match status" value="2"/>
</dbReference>
<dbReference type="OrthoDB" id="1424255at2759"/>
<evidence type="ECO:0000256" key="1">
    <source>
        <dbReference type="SAM" id="MobiDB-lite"/>
    </source>
</evidence>
<sequence>MHKRKKIKGGVETGGVASVLVRNKRAIVGSQPVLPKKYGDPRIFLVLCTISECTFANAMLDLRASINVMLAPIYKSLNFGDLESTRMVIQLANRSFIQPLGILEDVLVVVNDLIFPADLYVLDMEVKTSGKGFALILGCPFLMIAKTKIDVYAETLSMEFGDNLVQFNIFEAMQHPIKDHSLFGIDVIDELVEEHTQLDVDNDEMPGFIEIVNVLDYVASVAEAVDSVEMSEVYDEESKHVKRVGIQITEIKRSTQAQVATTNGKSNSTNQGRDSTRDKIDSHEETHRCMINILDLLEECMEVFMDDFTIYAKPFDACLENLSWVLTRCIETNLVFNFEKCHFMVIEGIVLGHLVSSRGIEVNKAKVNIITSLPNPTSVRDVHSFLAHVRFYKQFIKNFSKIALPLSKLLQKEVDFVFDKAYEDAFQELKTRLTSTPILQAPN</sequence>
<dbReference type="PANTHER" id="PTHR33067">
    <property type="entry name" value="RNA-DIRECTED DNA POLYMERASE-RELATED"/>
    <property type="match status" value="1"/>
</dbReference>
<dbReference type="SUPFAM" id="SSF56672">
    <property type="entry name" value="DNA/RNA polymerases"/>
    <property type="match status" value="1"/>
</dbReference>
<dbReference type="CDD" id="cd00303">
    <property type="entry name" value="retropepsin_like"/>
    <property type="match status" value="1"/>
</dbReference>
<name>A0A371GWI7_MUCPR</name>